<organism evidence="6 7">
    <name type="scientific">Oharaeibacter diazotrophicus</name>
    <dbReference type="NCBI Taxonomy" id="1920512"/>
    <lineage>
        <taxon>Bacteria</taxon>
        <taxon>Pseudomonadati</taxon>
        <taxon>Pseudomonadota</taxon>
        <taxon>Alphaproteobacteria</taxon>
        <taxon>Hyphomicrobiales</taxon>
        <taxon>Pleomorphomonadaceae</taxon>
        <taxon>Oharaeibacter</taxon>
    </lineage>
</organism>
<evidence type="ECO:0000256" key="3">
    <source>
        <dbReference type="ARBA" id="ARBA00023163"/>
    </source>
</evidence>
<dbReference type="InterPro" id="IPR018060">
    <property type="entry name" value="HTH_AraC"/>
</dbReference>
<name>A0A4R6RH83_9HYPH</name>
<dbReference type="SMART" id="SM00342">
    <property type="entry name" value="HTH_ARAC"/>
    <property type="match status" value="1"/>
</dbReference>
<keyword evidence="7" id="KW-1185">Reference proteome</keyword>
<accession>A0A4R6RH83</accession>
<dbReference type="InterPro" id="IPR009057">
    <property type="entry name" value="Homeodomain-like_sf"/>
</dbReference>
<dbReference type="Pfam" id="PF12833">
    <property type="entry name" value="HTH_18"/>
    <property type="match status" value="1"/>
</dbReference>
<dbReference type="InterPro" id="IPR020449">
    <property type="entry name" value="Tscrpt_reg_AraC-type_HTH"/>
</dbReference>
<dbReference type="PANTHER" id="PTHR46796:SF6">
    <property type="entry name" value="ARAC SUBFAMILY"/>
    <property type="match status" value="1"/>
</dbReference>
<keyword evidence="3" id="KW-0804">Transcription</keyword>
<reference evidence="6 7" key="1">
    <citation type="submission" date="2019-03" db="EMBL/GenBank/DDBJ databases">
        <title>Genomic Encyclopedia of Type Strains, Phase IV (KMG-IV): sequencing the most valuable type-strain genomes for metagenomic binning, comparative biology and taxonomic classification.</title>
        <authorList>
            <person name="Goeker M."/>
        </authorList>
    </citation>
    <scope>NUCLEOTIDE SEQUENCE [LARGE SCALE GENOMIC DNA]</scope>
    <source>
        <strain evidence="6 7">DSM 102969</strain>
    </source>
</reference>
<comment type="caution">
    <text evidence="6">The sequence shown here is derived from an EMBL/GenBank/DDBJ whole genome shotgun (WGS) entry which is preliminary data.</text>
</comment>
<dbReference type="InterPro" id="IPR035418">
    <property type="entry name" value="AraC-bd_2"/>
</dbReference>
<evidence type="ECO:0000259" key="5">
    <source>
        <dbReference type="PROSITE" id="PS01124"/>
    </source>
</evidence>
<dbReference type="InterPro" id="IPR050204">
    <property type="entry name" value="AraC_XylS_family_regulators"/>
</dbReference>
<feature type="region of interest" description="Disordered" evidence="4">
    <location>
        <begin position="266"/>
        <end position="294"/>
    </location>
</feature>
<dbReference type="EMBL" id="SNXY01000007">
    <property type="protein sequence ID" value="TDP85515.1"/>
    <property type="molecule type" value="Genomic_DNA"/>
</dbReference>
<evidence type="ECO:0000256" key="4">
    <source>
        <dbReference type="SAM" id="MobiDB-lite"/>
    </source>
</evidence>
<evidence type="ECO:0000256" key="1">
    <source>
        <dbReference type="ARBA" id="ARBA00023015"/>
    </source>
</evidence>
<dbReference type="Gene3D" id="1.10.10.60">
    <property type="entry name" value="Homeodomain-like"/>
    <property type="match status" value="1"/>
</dbReference>
<dbReference type="PANTHER" id="PTHR46796">
    <property type="entry name" value="HTH-TYPE TRANSCRIPTIONAL ACTIVATOR RHAS-RELATED"/>
    <property type="match status" value="1"/>
</dbReference>
<gene>
    <name evidence="6" type="ORF">EDD54_2369</name>
</gene>
<evidence type="ECO:0000256" key="2">
    <source>
        <dbReference type="ARBA" id="ARBA00023125"/>
    </source>
</evidence>
<keyword evidence="2 6" id="KW-0238">DNA-binding</keyword>
<dbReference type="GO" id="GO:0003700">
    <property type="term" value="F:DNA-binding transcription factor activity"/>
    <property type="evidence" value="ECO:0007669"/>
    <property type="project" value="InterPro"/>
</dbReference>
<dbReference type="RefSeq" id="WP_245515730.1">
    <property type="nucleotide sequence ID" value="NZ_BSPM01000004.1"/>
</dbReference>
<dbReference type="PROSITE" id="PS01124">
    <property type="entry name" value="HTH_ARAC_FAMILY_2"/>
    <property type="match status" value="1"/>
</dbReference>
<feature type="domain" description="HTH araC/xylS-type" evidence="5">
    <location>
        <begin position="172"/>
        <end position="273"/>
    </location>
</feature>
<dbReference type="AlphaFoldDB" id="A0A4R6RH83"/>
<protein>
    <submittedName>
        <fullName evidence="6">AraC-like DNA-binding protein</fullName>
    </submittedName>
</protein>
<evidence type="ECO:0000313" key="6">
    <source>
        <dbReference type="EMBL" id="TDP85515.1"/>
    </source>
</evidence>
<keyword evidence="1" id="KW-0805">Transcription regulation</keyword>
<evidence type="ECO:0000313" key="7">
    <source>
        <dbReference type="Proteomes" id="UP000294547"/>
    </source>
</evidence>
<proteinExistence type="predicted"/>
<dbReference type="GO" id="GO:0043565">
    <property type="term" value="F:sequence-specific DNA binding"/>
    <property type="evidence" value="ECO:0007669"/>
    <property type="project" value="InterPro"/>
</dbReference>
<dbReference type="SUPFAM" id="SSF46689">
    <property type="entry name" value="Homeodomain-like"/>
    <property type="match status" value="1"/>
</dbReference>
<dbReference type="PRINTS" id="PR00032">
    <property type="entry name" value="HTHARAC"/>
</dbReference>
<feature type="compositionally biased region" description="Low complexity" evidence="4">
    <location>
        <begin position="276"/>
        <end position="287"/>
    </location>
</feature>
<sequence>MHDRVPPTEPLHRIRLGRLVLDVAAGGLPAPAAGADDGYLLVVPVEGRLGFGRGGRARTVEAGEYVLFGRLDGQSVEAAGARLLVLRIPAEDLRGRVVSVDDHVERRFPANERMTRLLVGLLGSIAELFADHPPPTPEALATELLSFVALAIGAEDRGATLAVRNARYRLRRRIFDYIDRNLADPELNPRRIADEARISLSYLYSLFSDDDTTVGQFMQSRRLQRAYEILVADPKKHLTVSEIAYQVGFKNVSHFSRSFSRHFGMAPREARPEPTRPAAPVRAGARAYTEAPLA</sequence>
<dbReference type="Proteomes" id="UP000294547">
    <property type="component" value="Unassembled WGS sequence"/>
</dbReference>
<dbReference type="Pfam" id="PF14525">
    <property type="entry name" value="AraC_binding_2"/>
    <property type="match status" value="1"/>
</dbReference>